<feature type="transmembrane region" description="Helical" evidence="5">
    <location>
        <begin position="676"/>
        <end position="695"/>
    </location>
</feature>
<comment type="subcellular location">
    <subcellularLocation>
        <location evidence="1 5">Membrane</location>
        <topology evidence="1 5">Multi-pass membrane protein</topology>
    </subcellularLocation>
</comment>
<gene>
    <name evidence="8" type="ORF">PECUL_23A052658</name>
</gene>
<evidence type="ECO:0000256" key="5">
    <source>
        <dbReference type="RuleBase" id="RU363122"/>
    </source>
</evidence>
<name>A0AAD1W7S6_PELCU</name>
<feature type="compositionally biased region" description="Basic and acidic residues" evidence="7">
    <location>
        <begin position="244"/>
        <end position="256"/>
    </location>
</feature>
<feature type="region of interest" description="Disordered" evidence="7">
    <location>
        <begin position="329"/>
        <end position="353"/>
    </location>
</feature>
<dbReference type="Pfam" id="PF04144">
    <property type="entry name" value="SCAMP"/>
    <property type="match status" value="1"/>
</dbReference>
<evidence type="ECO:0000256" key="1">
    <source>
        <dbReference type="ARBA" id="ARBA00004141"/>
    </source>
</evidence>
<evidence type="ECO:0000313" key="9">
    <source>
        <dbReference type="Proteomes" id="UP001295444"/>
    </source>
</evidence>
<dbReference type="EMBL" id="OW240916">
    <property type="protein sequence ID" value="CAH2297265.1"/>
    <property type="molecule type" value="Genomic_DNA"/>
</dbReference>
<feature type="region of interest" description="Disordered" evidence="7">
    <location>
        <begin position="404"/>
        <end position="457"/>
    </location>
</feature>
<keyword evidence="3 5" id="KW-1133">Transmembrane helix</keyword>
<evidence type="ECO:0000256" key="7">
    <source>
        <dbReference type="SAM" id="MobiDB-lite"/>
    </source>
</evidence>
<evidence type="ECO:0000256" key="4">
    <source>
        <dbReference type="ARBA" id="ARBA00023136"/>
    </source>
</evidence>
<feature type="transmembrane region" description="Helical" evidence="5">
    <location>
        <begin position="707"/>
        <end position="727"/>
    </location>
</feature>
<dbReference type="AlphaFoldDB" id="A0AAD1W7S6"/>
<dbReference type="GO" id="GO:0055038">
    <property type="term" value="C:recycling endosome membrane"/>
    <property type="evidence" value="ECO:0007669"/>
    <property type="project" value="TreeGrafter"/>
</dbReference>
<dbReference type="GO" id="GO:0015031">
    <property type="term" value="P:protein transport"/>
    <property type="evidence" value="ECO:0007669"/>
    <property type="project" value="InterPro"/>
</dbReference>
<keyword evidence="5" id="KW-0813">Transport</keyword>
<dbReference type="PANTHER" id="PTHR10687">
    <property type="entry name" value="SECRETORY CARRIER-ASSOCIATED MEMBRANE PROTEIN SCAMP"/>
    <property type="match status" value="1"/>
</dbReference>
<feature type="region of interest" description="Disordered" evidence="7">
    <location>
        <begin position="237"/>
        <end position="265"/>
    </location>
</feature>
<feature type="transmembrane region" description="Helical" evidence="5">
    <location>
        <begin position="642"/>
        <end position="664"/>
    </location>
</feature>
<organism evidence="8 9">
    <name type="scientific">Pelobates cultripes</name>
    <name type="common">Western spadefoot toad</name>
    <dbReference type="NCBI Taxonomy" id="61616"/>
    <lineage>
        <taxon>Eukaryota</taxon>
        <taxon>Metazoa</taxon>
        <taxon>Chordata</taxon>
        <taxon>Craniata</taxon>
        <taxon>Vertebrata</taxon>
        <taxon>Euteleostomi</taxon>
        <taxon>Amphibia</taxon>
        <taxon>Batrachia</taxon>
        <taxon>Anura</taxon>
        <taxon>Pelobatoidea</taxon>
        <taxon>Pelobatidae</taxon>
        <taxon>Pelobates</taxon>
    </lineage>
</organism>
<feature type="compositionally biased region" description="Polar residues" evidence="7">
    <location>
        <begin position="11"/>
        <end position="20"/>
    </location>
</feature>
<protein>
    <recommendedName>
        <fullName evidence="5">Secretory carrier-associated membrane protein</fullName>
        <shortName evidence="5">Secretory carrier membrane protein</shortName>
    </recommendedName>
</protein>
<feature type="region of interest" description="Disordered" evidence="7">
    <location>
        <begin position="1"/>
        <end position="93"/>
    </location>
</feature>
<dbReference type="InterPro" id="IPR011009">
    <property type="entry name" value="Kinase-like_dom_sf"/>
</dbReference>
<proteinExistence type="inferred from homology"/>
<feature type="compositionally biased region" description="Low complexity" evidence="7">
    <location>
        <begin position="428"/>
        <end position="444"/>
    </location>
</feature>
<accession>A0AAD1W7S6</accession>
<comment type="similarity">
    <text evidence="5">Belongs to the SCAMP family.</text>
</comment>
<dbReference type="Gene3D" id="1.10.510.10">
    <property type="entry name" value="Transferase(Phosphotransferase) domain 1"/>
    <property type="match status" value="1"/>
</dbReference>
<dbReference type="Proteomes" id="UP001295444">
    <property type="component" value="Chromosome 05"/>
</dbReference>
<sequence length="827" mass="92193">MAGKHEMAAQPETTKTQQIRTPDAALTVERQRVSSSQRSHYLTYKHGRPQAPVAKSSRIPLTGPSPRKAANPPFRGRSGRCKRSNTGSALTPLTKHHAGLTPIMPKALQIGGWISLDYTGTLSGPGLHTTAREYSRETGMYSVENRKYIFSCLDDMMQINLPSEKASSDILVEMADMWQCLDLIKQMLTMDPKKRITPMGALSHAFITMAHLEHFSRSSYVNPCRQTMELCEQQQEVCQLPPERGTEDQDEGHETPQEEEEGPEKKIKEYQERLVKLHAQALISANQMGIISKIYIQTEDEPLGMLKIPPPAEMEIQDQQEVCQLPAETGTEAQDEDHETPQEEEEGQEKGKKEYEERLVKLHAQALISANQMGIISEIYIQTEDELLGTLEILPTAEMEIQDQKAKKEKVSTDGKSEEIINQEHGLHSMSSSMESEAAASSHSTQQSDCSGGRLRKLPANPASDIIHYHLLQSSVSSPSTSAQCVHVFLAVMDYVTSYGDPSVTQVTRNVPPALEEYNPFSDSKTAPPPKVKMPTAAPSTQPAIMKPTEESPAYNQIAKVHSFPQEHALAQAELLKRQEELERKAAELDRREREIQSLNQSGGEKNNWPPLPSNFPVGPCFYQDFSVDIPIEFQKTVKIMYYLWMFHTVTLFVNVFGCLAWFFVDSSRGVDFGLAILWFLLFTPCSFVCWYRPLYGAFRSDSSFRFFVFFFVYICQFAVHVLQAAGFQGWGNCGWISALTGLNKNIPIGIMMIIIAALFTASAVISLVMFKKVHGLYRTTGASFEKAQQEFATGVMSNKTVQTAAANAATSAASSAAQNAFKANQM</sequence>
<keyword evidence="6" id="KW-0175">Coiled coil</keyword>
<feature type="transmembrane region" description="Helical" evidence="5">
    <location>
        <begin position="747"/>
        <end position="771"/>
    </location>
</feature>
<feature type="compositionally biased region" description="Acidic residues" evidence="7">
    <location>
        <begin position="333"/>
        <end position="347"/>
    </location>
</feature>
<keyword evidence="4 5" id="KW-0472">Membrane</keyword>
<evidence type="ECO:0000256" key="2">
    <source>
        <dbReference type="ARBA" id="ARBA00022692"/>
    </source>
</evidence>
<evidence type="ECO:0000313" key="8">
    <source>
        <dbReference type="EMBL" id="CAH2297265.1"/>
    </source>
</evidence>
<evidence type="ECO:0000256" key="3">
    <source>
        <dbReference type="ARBA" id="ARBA00022989"/>
    </source>
</evidence>
<feature type="region of interest" description="Disordered" evidence="7">
    <location>
        <begin position="515"/>
        <end position="547"/>
    </location>
</feature>
<evidence type="ECO:0000256" key="6">
    <source>
        <dbReference type="SAM" id="Coils"/>
    </source>
</evidence>
<keyword evidence="9" id="KW-1185">Reference proteome</keyword>
<dbReference type="GO" id="GO:0032588">
    <property type="term" value="C:trans-Golgi network membrane"/>
    <property type="evidence" value="ECO:0007669"/>
    <property type="project" value="TreeGrafter"/>
</dbReference>
<feature type="coiled-coil region" evidence="6">
    <location>
        <begin position="570"/>
        <end position="602"/>
    </location>
</feature>
<dbReference type="SUPFAM" id="SSF56112">
    <property type="entry name" value="Protein kinase-like (PK-like)"/>
    <property type="match status" value="1"/>
</dbReference>
<dbReference type="InterPro" id="IPR007273">
    <property type="entry name" value="SCAMP"/>
</dbReference>
<reference evidence="8" key="1">
    <citation type="submission" date="2022-03" db="EMBL/GenBank/DDBJ databases">
        <authorList>
            <person name="Alioto T."/>
            <person name="Alioto T."/>
            <person name="Gomez Garrido J."/>
        </authorList>
    </citation>
    <scope>NUCLEOTIDE SEQUENCE</scope>
</reference>
<dbReference type="PANTHER" id="PTHR10687:SF8">
    <property type="entry name" value="SECRETORY CARRIER-ASSOCIATED MEMBRANE PROTEIN 1"/>
    <property type="match status" value="1"/>
</dbReference>
<keyword evidence="2 5" id="KW-0812">Transmembrane</keyword>
<feature type="compositionally biased region" description="Basic and acidic residues" evidence="7">
    <location>
        <begin position="404"/>
        <end position="419"/>
    </location>
</feature>